<dbReference type="Pfam" id="PF00753">
    <property type="entry name" value="Lactamase_B"/>
    <property type="match status" value="1"/>
</dbReference>
<evidence type="ECO:0000259" key="7">
    <source>
        <dbReference type="SMART" id="SM00849"/>
    </source>
</evidence>
<dbReference type="PANTHER" id="PTHR30619">
    <property type="entry name" value="DNA INTERNALIZATION/COMPETENCE PROTEIN COMEC/REC2"/>
    <property type="match status" value="1"/>
</dbReference>
<dbReference type="InterPro" id="IPR025405">
    <property type="entry name" value="DUF4131"/>
</dbReference>
<accession>A0A1H7CY98</accession>
<name>A0A1H7CY98_9FIRM</name>
<keyword evidence="9" id="KW-1185">Reference proteome</keyword>
<dbReference type="GO" id="GO:0005886">
    <property type="term" value="C:plasma membrane"/>
    <property type="evidence" value="ECO:0007669"/>
    <property type="project" value="UniProtKB-SubCell"/>
</dbReference>
<keyword evidence="4 6" id="KW-1133">Transmembrane helix</keyword>
<dbReference type="InterPro" id="IPR004797">
    <property type="entry name" value="Competence_ComEC/Rec2"/>
</dbReference>
<evidence type="ECO:0000256" key="1">
    <source>
        <dbReference type="ARBA" id="ARBA00004651"/>
    </source>
</evidence>
<gene>
    <name evidence="8" type="ORF">SAMN05660742_12330</name>
</gene>
<dbReference type="InterPro" id="IPR036866">
    <property type="entry name" value="RibonucZ/Hydroxyglut_hydro"/>
</dbReference>
<keyword evidence="5 6" id="KW-0472">Membrane</keyword>
<feature type="transmembrane region" description="Helical" evidence="6">
    <location>
        <begin position="285"/>
        <end position="302"/>
    </location>
</feature>
<dbReference type="InterPro" id="IPR052159">
    <property type="entry name" value="Competence_DNA_uptake"/>
</dbReference>
<evidence type="ECO:0000313" key="9">
    <source>
        <dbReference type="Proteomes" id="UP000199662"/>
    </source>
</evidence>
<proteinExistence type="predicted"/>
<feature type="transmembrane region" description="Helical" evidence="6">
    <location>
        <begin position="255"/>
        <end position="278"/>
    </location>
</feature>
<dbReference type="Proteomes" id="UP000199662">
    <property type="component" value="Unassembled WGS sequence"/>
</dbReference>
<dbReference type="NCBIfam" id="TIGR00361">
    <property type="entry name" value="ComEC_Rec2"/>
    <property type="match status" value="1"/>
</dbReference>
<dbReference type="NCBIfam" id="TIGR00360">
    <property type="entry name" value="ComEC_N-term"/>
    <property type="match status" value="1"/>
</dbReference>
<feature type="transmembrane region" description="Helical" evidence="6">
    <location>
        <begin position="357"/>
        <end position="376"/>
    </location>
</feature>
<evidence type="ECO:0000313" key="8">
    <source>
        <dbReference type="EMBL" id="SEJ90815.1"/>
    </source>
</evidence>
<feature type="transmembrane region" description="Helical" evidence="6">
    <location>
        <begin position="6"/>
        <end position="25"/>
    </location>
</feature>
<evidence type="ECO:0000256" key="5">
    <source>
        <dbReference type="ARBA" id="ARBA00023136"/>
    </source>
</evidence>
<feature type="transmembrane region" description="Helical" evidence="6">
    <location>
        <begin position="32"/>
        <end position="51"/>
    </location>
</feature>
<protein>
    <submittedName>
        <fullName evidence="8">Competence protein ComEC</fullName>
    </submittedName>
</protein>
<dbReference type="PANTHER" id="PTHR30619:SF1">
    <property type="entry name" value="RECOMBINATION PROTEIN 2"/>
    <property type="match status" value="1"/>
</dbReference>
<feature type="transmembrane region" description="Helical" evidence="6">
    <location>
        <begin position="383"/>
        <end position="405"/>
    </location>
</feature>
<dbReference type="Pfam" id="PF13567">
    <property type="entry name" value="DUF4131"/>
    <property type="match status" value="1"/>
</dbReference>
<dbReference type="Gene3D" id="3.60.15.10">
    <property type="entry name" value="Ribonuclease Z/Hydroxyacylglutathione hydrolase-like"/>
    <property type="match status" value="1"/>
</dbReference>
<feature type="domain" description="Metallo-beta-lactamase" evidence="7">
    <location>
        <begin position="545"/>
        <end position="746"/>
    </location>
</feature>
<keyword evidence="3 6" id="KW-0812">Transmembrane</keyword>
<dbReference type="GO" id="GO:0030420">
    <property type="term" value="P:establishment of competence for transformation"/>
    <property type="evidence" value="ECO:0007669"/>
    <property type="project" value="InterPro"/>
</dbReference>
<evidence type="ECO:0000256" key="6">
    <source>
        <dbReference type="SAM" id="Phobius"/>
    </source>
</evidence>
<feature type="transmembrane region" description="Helical" evidence="6">
    <location>
        <begin position="446"/>
        <end position="466"/>
    </location>
</feature>
<organism evidence="8 9">
    <name type="scientific">Propionispira arboris</name>
    <dbReference type="NCBI Taxonomy" id="84035"/>
    <lineage>
        <taxon>Bacteria</taxon>
        <taxon>Bacillati</taxon>
        <taxon>Bacillota</taxon>
        <taxon>Negativicutes</taxon>
        <taxon>Selenomonadales</taxon>
        <taxon>Selenomonadaceae</taxon>
        <taxon>Propionispira</taxon>
    </lineage>
</organism>
<sequence length="795" mass="87106">MKTGQNQLIFINLLIAFFVLGIFCAGKLILPVWCFAVAFVILLLYAIWGLYKVKESAIYGLCLLFYCLGFIVCSEASLVSTYNISHFMNESVKIQGAVAEAPRITVGIDDSEKIRYVMEVKSVDKNNAPVFADGSMYVYVSQPVTKSVARIGDVITVTGVVKALHGYQNPGIIDIVASARRQGITARLNLGKSDVKITEANVHPFLRKADELRNHLRAAMKNVMSEADAAVLFAMLFGGYDGIKPELLDSFTATGIIHILSVSGSHITLLAGTLVWLGRVLRLKSSLLAVFVTLVILAYTVLAGCVSPAVRAAVMGILTFAALAFEREADARRILSLVGFLMILLKPQLIYDISFQLSFAATGGLLYLAPFLKCKLDFLPKWLAANLSITMAAQIMVLPFLAWYFNSVSVSSLLANLLVVPILEYVIVLGLAAGLFGLVLPVAQSLLFAFCSLSIGFAYEITNFIARIPGGSIYLPSGGFVSGIVYYLCLSGWVQYGKVKEMCQRMNWQHYRQVLCLLSFLGIAFFIWQYSKTQPLYVHFIDVGQGDAILIVSPHGKAAMIDTGGILNSDFDIGARVDLPYLRHYGVTKLDYLILTHVHVDHAGGAGSILRKIPVDHIITGRENRQEYAQVFKMGLENERGRAMIPAYEGQIIFLDNVKLEIVHAMDAVQGGTGNEVSNVIKISYGQHSFLITGDLTEAEEKQMIAKSAAMQSTVLKVGHHGSKTSSSQDFFDAVKPAYGVISVGADNKFGHPDQVVLDRLAQNHIRFWRTDEAGAIVFSSDGKRLDVRTFRGVE</sequence>
<dbReference type="AlphaFoldDB" id="A0A1H7CY98"/>
<dbReference type="InterPro" id="IPR035681">
    <property type="entry name" value="ComA-like_MBL"/>
</dbReference>
<dbReference type="SMART" id="SM00849">
    <property type="entry name" value="Lactamase_B"/>
    <property type="match status" value="1"/>
</dbReference>
<comment type="subcellular location">
    <subcellularLocation>
        <location evidence="1">Cell membrane</location>
        <topology evidence="1">Multi-pass membrane protein</topology>
    </subcellularLocation>
</comment>
<keyword evidence="2" id="KW-1003">Cell membrane</keyword>
<evidence type="ECO:0000256" key="2">
    <source>
        <dbReference type="ARBA" id="ARBA00022475"/>
    </source>
</evidence>
<feature type="transmembrane region" description="Helical" evidence="6">
    <location>
        <begin position="57"/>
        <end position="79"/>
    </location>
</feature>
<dbReference type="EMBL" id="FNZK01000023">
    <property type="protein sequence ID" value="SEJ90815.1"/>
    <property type="molecule type" value="Genomic_DNA"/>
</dbReference>
<dbReference type="CDD" id="cd07731">
    <property type="entry name" value="ComA-like_MBL-fold"/>
    <property type="match status" value="1"/>
</dbReference>
<dbReference type="InterPro" id="IPR001279">
    <property type="entry name" value="Metallo-B-lactamas"/>
</dbReference>
<evidence type="ECO:0000256" key="4">
    <source>
        <dbReference type="ARBA" id="ARBA00022989"/>
    </source>
</evidence>
<dbReference type="STRING" id="84035.SAMN05660742_12330"/>
<evidence type="ECO:0000256" key="3">
    <source>
        <dbReference type="ARBA" id="ARBA00022692"/>
    </source>
</evidence>
<dbReference type="Pfam" id="PF03772">
    <property type="entry name" value="Competence"/>
    <property type="match status" value="1"/>
</dbReference>
<feature type="transmembrane region" description="Helical" evidence="6">
    <location>
        <begin position="514"/>
        <end position="531"/>
    </location>
</feature>
<reference evidence="8 9" key="1">
    <citation type="submission" date="2016-10" db="EMBL/GenBank/DDBJ databases">
        <authorList>
            <person name="de Groot N.N."/>
        </authorList>
    </citation>
    <scope>NUCLEOTIDE SEQUENCE [LARGE SCALE GENOMIC DNA]</scope>
    <source>
        <strain evidence="8 9">DSM 2179</strain>
    </source>
</reference>
<feature type="transmembrane region" description="Helical" evidence="6">
    <location>
        <begin position="472"/>
        <end position="494"/>
    </location>
</feature>
<dbReference type="InterPro" id="IPR004477">
    <property type="entry name" value="ComEC_N"/>
</dbReference>
<feature type="transmembrane region" description="Helical" evidence="6">
    <location>
        <begin position="417"/>
        <end position="439"/>
    </location>
</feature>
<dbReference type="SUPFAM" id="SSF56281">
    <property type="entry name" value="Metallo-hydrolase/oxidoreductase"/>
    <property type="match status" value="1"/>
</dbReference>
<dbReference type="RefSeq" id="WP_091834985.1">
    <property type="nucleotide sequence ID" value="NZ_FNZK01000023.1"/>
</dbReference>